<evidence type="ECO:0000313" key="1">
    <source>
        <dbReference type="EMBL" id="MFD2681678.1"/>
    </source>
</evidence>
<comment type="caution">
    <text evidence="1">The sequence shown here is derived from an EMBL/GenBank/DDBJ whole genome shotgun (WGS) entry which is preliminary data.</text>
</comment>
<proteinExistence type="predicted"/>
<sequence length="118" mass="14238">MRKKKRKDYNEVESLEEQKNDYYIEVATGEISRSSTDSPWNFKISATDEEITQLREIFDSNHSVSWQNFFRAHVPYKEYHHDWENHAYDRNLVQVYKMIHDLGDTESKKFIDEMGILD</sequence>
<dbReference type="Proteomes" id="UP001597506">
    <property type="component" value="Unassembled WGS sequence"/>
</dbReference>
<accession>A0ABW5RT19</accession>
<keyword evidence="2" id="KW-1185">Reference proteome</keyword>
<organism evidence="1 2">
    <name type="scientific">Bacillus seohaeanensis</name>
    <dbReference type="NCBI Taxonomy" id="284580"/>
    <lineage>
        <taxon>Bacteria</taxon>
        <taxon>Bacillati</taxon>
        <taxon>Bacillota</taxon>
        <taxon>Bacilli</taxon>
        <taxon>Bacillales</taxon>
        <taxon>Bacillaceae</taxon>
        <taxon>Bacillus</taxon>
    </lineage>
</organism>
<name>A0ABW5RT19_9BACI</name>
<dbReference type="RefSeq" id="WP_377936090.1">
    <property type="nucleotide sequence ID" value="NZ_JBHUMF010000030.1"/>
</dbReference>
<reference evidence="2" key="1">
    <citation type="journal article" date="2019" name="Int. J. Syst. Evol. Microbiol.">
        <title>The Global Catalogue of Microorganisms (GCM) 10K type strain sequencing project: providing services to taxonomists for standard genome sequencing and annotation.</title>
        <authorList>
            <consortium name="The Broad Institute Genomics Platform"/>
            <consortium name="The Broad Institute Genome Sequencing Center for Infectious Disease"/>
            <person name="Wu L."/>
            <person name="Ma J."/>
        </authorList>
    </citation>
    <scope>NUCLEOTIDE SEQUENCE [LARGE SCALE GENOMIC DNA]</scope>
    <source>
        <strain evidence="2">KCTC 3913</strain>
    </source>
</reference>
<keyword evidence="1" id="KW-0378">Hydrolase</keyword>
<dbReference type="GO" id="GO:0016787">
    <property type="term" value="F:hydrolase activity"/>
    <property type="evidence" value="ECO:0007669"/>
    <property type="project" value="UniProtKB-KW"/>
</dbReference>
<evidence type="ECO:0000313" key="2">
    <source>
        <dbReference type="Proteomes" id="UP001597506"/>
    </source>
</evidence>
<protein>
    <submittedName>
        <fullName evidence="1">Hydrolase</fullName>
    </submittedName>
</protein>
<gene>
    <name evidence="1" type="ORF">ACFSUL_13065</name>
</gene>
<dbReference type="EMBL" id="JBHUMF010000030">
    <property type="protein sequence ID" value="MFD2681678.1"/>
    <property type="molecule type" value="Genomic_DNA"/>
</dbReference>